<sequence length="953" mass="104792">MANPDSSSAPADNDAPDRWREVRFRHSPSFVDVLREARCSLLVSTYQAGKLLSIGLADGKLHFSFHNFDQAMGVAVSPRQLAVGAKGQIWFLQNNSQLAPSIEPAGRYDGCYLARTAHVTGGIHCHEMGWGGERGDELWVVNTLFSCLSTLHGDFSFVPRWRPSFITNLAGEDRCHMNGLAMDRGRPRFVSMMSQTDTAAGWRPTKSTSGVILDVASGQPVTHGLAMPHSPRWYGERLWVLNSGFGTLEVVDPASGRRDAVAGMPGYTRGLGFSGPFAFIGLSKIRETAVFGGVPIAEHRHELKCGVGVVDLRTGKPVASLEFESGVEEIFDVQVLENTVCASLCGPRPDQDGAQDIWLVPRPDQVEQLAATSTVGGRAAAGGNRGPAFPTAEAHAFGGSDVTLSDAQFQMVLNQALRLQRERHIGEAIELFQRATAARPQSAEAWNHLGNALQDAGQQEQALECYRLAAEANPTFGPALQNFGYLLVAQGRVDEGRQRLEEAQRVQPAPVNHVLIATALPVVYESIEDVRERRESLLARVQKVVDDGVTIDTTATLVPTNFFAAYQGENDRDLHANLGRIYRGVDLTKGRTIDKSRPRPRIGFLSAYFRDHTIGRLNIGRLERLNRDKFETVVLSVGRHQDALADRFRQAADKYVEINRDVAAARQLIADQGLDLLFFADVGMDALSYTLAFSRMAPVQAVTWGHPVTTGSSTMDFFLSGKELDGPDGEGHYTERLVRLPNLATYYFRPQLASPAKSRADLGLSPDANLYICPQTLFKFHPAFDEQLAGILRRDPRGELALIEGRTANWTRLLRERFARSMPDVIDRIKFLPALPNEDFLQLLALADLMLDPPQFGGGNTSYEAFAVGTPIVTWPGELMRSRITHALYAKMGINSLTVDSGEAYIARAVELGTNAKLRQAIRAEILAKCSVLYEDDAEVRDFEHFLLTATGR</sequence>
<organism evidence="11 12">
    <name type="scientific">Lacipirellula parvula</name>
    <dbReference type="NCBI Taxonomy" id="2650471"/>
    <lineage>
        <taxon>Bacteria</taxon>
        <taxon>Pseudomonadati</taxon>
        <taxon>Planctomycetota</taxon>
        <taxon>Planctomycetia</taxon>
        <taxon>Pirellulales</taxon>
        <taxon>Lacipirellulaceae</taxon>
        <taxon>Lacipirellula</taxon>
    </lineage>
</organism>
<keyword evidence="7 8" id="KW-0802">TPR repeat</keyword>
<evidence type="ECO:0000256" key="8">
    <source>
        <dbReference type="PROSITE-ProRule" id="PRU00339"/>
    </source>
</evidence>
<keyword evidence="4" id="KW-0328">Glycosyltransferase</keyword>
<dbReference type="SUPFAM" id="SSF53756">
    <property type="entry name" value="UDP-Glycosyltransferase/glycogen phosphorylase"/>
    <property type="match status" value="1"/>
</dbReference>
<dbReference type="Gene3D" id="3.40.50.2000">
    <property type="entry name" value="Glycogen Phosphorylase B"/>
    <property type="match status" value="1"/>
</dbReference>
<keyword evidence="5" id="KW-0808">Transferase</keyword>
<evidence type="ECO:0000313" key="11">
    <source>
        <dbReference type="EMBL" id="BBO34148.1"/>
    </source>
</evidence>
<dbReference type="InterPro" id="IPR011990">
    <property type="entry name" value="TPR-like_helical_dom_sf"/>
</dbReference>
<dbReference type="InterPro" id="IPR029489">
    <property type="entry name" value="OGT/SEC/SPY_C"/>
</dbReference>
<evidence type="ECO:0000256" key="4">
    <source>
        <dbReference type="ARBA" id="ARBA00022676"/>
    </source>
</evidence>
<evidence type="ECO:0000256" key="1">
    <source>
        <dbReference type="ARBA" id="ARBA00004922"/>
    </source>
</evidence>
<feature type="domain" description="O-GlcNAc transferase C-terminal" evidence="9">
    <location>
        <begin position="757"/>
        <end position="928"/>
    </location>
</feature>
<dbReference type="Pfam" id="PF16261">
    <property type="entry name" value="DUF4915"/>
    <property type="match status" value="1"/>
</dbReference>
<protein>
    <recommendedName>
        <fullName evidence="3">protein O-GlcNAc transferase</fullName>
        <ecNumber evidence="3">2.4.1.255</ecNumber>
    </recommendedName>
</protein>
<comment type="pathway">
    <text evidence="1">Protein modification; protein glycosylation.</text>
</comment>
<keyword evidence="12" id="KW-1185">Reference proteome</keyword>
<dbReference type="Pfam" id="PF13844">
    <property type="entry name" value="Glyco_transf_41"/>
    <property type="match status" value="1"/>
</dbReference>
<dbReference type="PROSITE" id="PS50005">
    <property type="entry name" value="TPR"/>
    <property type="match status" value="1"/>
</dbReference>
<feature type="domain" description="Conserved hypothetical protein CHP03032" evidence="10">
    <location>
        <begin position="29"/>
        <end position="342"/>
    </location>
</feature>
<evidence type="ECO:0000256" key="2">
    <source>
        <dbReference type="ARBA" id="ARBA00005386"/>
    </source>
</evidence>
<accession>A0A5K7XCG7</accession>
<dbReference type="RefSeq" id="WP_152099781.1">
    <property type="nucleotide sequence ID" value="NZ_AP021861.1"/>
</dbReference>
<dbReference type="PANTHER" id="PTHR44998">
    <property type="match status" value="1"/>
</dbReference>
<evidence type="ECO:0000259" key="10">
    <source>
        <dbReference type="Pfam" id="PF16261"/>
    </source>
</evidence>
<evidence type="ECO:0000313" key="12">
    <source>
        <dbReference type="Proteomes" id="UP000326837"/>
    </source>
</evidence>
<name>A0A5K7XCG7_9BACT</name>
<keyword evidence="6" id="KW-0677">Repeat</keyword>
<evidence type="ECO:0000256" key="7">
    <source>
        <dbReference type="ARBA" id="ARBA00022803"/>
    </source>
</evidence>
<evidence type="ECO:0000259" key="9">
    <source>
        <dbReference type="Pfam" id="PF13844"/>
    </source>
</evidence>
<evidence type="ECO:0000256" key="6">
    <source>
        <dbReference type="ARBA" id="ARBA00022737"/>
    </source>
</evidence>
<dbReference type="GO" id="GO:0097363">
    <property type="term" value="F:protein O-acetylglucosaminyltransferase activity"/>
    <property type="evidence" value="ECO:0007669"/>
    <property type="project" value="UniProtKB-EC"/>
</dbReference>
<dbReference type="GO" id="GO:0006493">
    <property type="term" value="P:protein O-linked glycosylation"/>
    <property type="evidence" value="ECO:0007669"/>
    <property type="project" value="TreeGrafter"/>
</dbReference>
<reference evidence="12" key="1">
    <citation type="submission" date="2019-10" db="EMBL/GenBank/DDBJ databases">
        <title>Lacipirellula parvula gen. nov., sp. nov., representing a lineage of planctomycetes widespread in freshwater anoxic habitats, and description of the family Lacipirellulaceae.</title>
        <authorList>
            <person name="Dedysh S.N."/>
            <person name="Kulichevskaya I.S."/>
            <person name="Beletsky A.V."/>
            <person name="Rakitin A.L."/>
            <person name="Mardanov A.V."/>
            <person name="Ivanova A.A."/>
            <person name="Saltykova V.X."/>
            <person name="Rijpstra W.I.C."/>
            <person name="Sinninghe Damste J.S."/>
            <person name="Ravin N.V."/>
        </authorList>
    </citation>
    <scope>NUCLEOTIDE SEQUENCE [LARGE SCALE GENOMIC DNA]</scope>
    <source>
        <strain evidence="12">PX69</strain>
    </source>
</reference>
<dbReference type="NCBIfam" id="TIGR03032">
    <property type="entry name" value="TIGR03032 family protein"/>
    <property type="match status" value="1"/>
</dbReference>
<dbReference type="SUPFAM" id="SSF50969">
    <property type="entry name" value="YVTN repeat-like/Quinoprotein amine dehydrogenase"/>
    <property type="match status" value="1"/>
</dbReference>
<dbReference type="EMBL" id="AP021861">
    <property type="protein sequence ID" value="BBO34148.1"/>
    <property type="molecule type" value="Genomic_DNA"/>
</dbReference>
<comment type="similarity">
    <text evidence="2">Belongs to the glycosyltransferase 41 family. O-GlcNAc transferase subfamily.</text>
</comment>
<gene>
    <name evidence="11" type="ORF">PLANPX_3760</name>
</gene>
<dbReference type="AlphaFoldDB" id="A0A5K7XCG7"/>
<proteinExistence type="inferred from homology"/>
<dbReference type="Gene3D" id="1.25.40.10">
    <property type="entry name" value="Tetratricopeptide repeat domain"/>
    <property type="match status" value="1"/>
</dbReference>
<evidence type="ECO:0000256" key="3">
    <source>
        <dbReference type="ARBA" id="ARBA00011970"/>
    </source>
</evidence>
<evidence type="ECO:0000256" key="5">
    <source>
        <dbReference type="ARBA" id="ARBA00022679"/>
    </source>
</evidence>
<dbReference type="PANTHER" id="PTHR44998:SF1">
    <property type="entry name" value="UDP-N-ACETYLGLUCOSAMINE--PEPTIDE N-ACETYLGLUCOSAMINYLTRANSFERASE 110 KDA SUBUNIT"/>
    <property type="match status" value="1"/>
</dbReference>
<dbReference type="Pfam" id="PF00515">
    <property type="entry name" value="TPR_1"/>
    <property type="match status" value="1"/>
</dbReference>
<dbReference type="Proteomes" id="UP000326837">
    <property type="component" value="Chromosome"/>
</dbReference>
<dbReference type="UniPathway" id="UPA00378"/>
<dbReference type="SMART" id="SM00028">
    <property type="entry name" value="TPR"/>
    <property type="match status" value="3"/>
</dbReference>
<dbReference type="InterPro" id="IPR011044">
    <property type="entry name" value="Quino_amine_DH_bsu"/>
</dbReference>
<dbReference type="EC" id="2.4.1.255" evidence="3"/>
<dbReference type="KEGG" id="lpav:PLANPX_3760"/>
<dbReference type="InterPro" id="IPR017481">
    <property type="entry name" value="CHP03032"/>
</dbReference>
<dbReference type="Gene3D" id="3.40.50.11380">
    <property type="match status" value="1"/>
</dbReference>
<dbReference type="InterPro" id="IPR019734">
    <property type="entry name" value="TPR_rpt"/>
</dbReference>
<feature type="repeat" description="TPR" evidence="8">
    <location>
        <begin position="443"/>
        <end position="476"/>
    </location>
</feature>
<dbReference type="SUPFAM" id="SSF48452">
    <property type="entry name" value="TPR-like"/>
    <property type="match status" value="1"/>
</dbReference>